<comment type="subcellular location">
    <subcellularLocation>
        <location evidence="1">Membrane</location>
        <topology evidence="1">Multi-pass membrane protein</topology>
    </subcellularLocation>
</comment>
<feature type="transmembrane region" description="Helical" evidence="10">
    <location>
        <begin position="168"/>
        <end position="188"/>
    </location>
</feature>
<keyword evidence="7 10" id="KW-1133">Transmembrane helix</keyword>
<feature type="transmembrane region" description="Helical" evidence="10">
    <location>
        <begin position="719"/>
        <end position="737"/>
    </location>
</feature>
<feature type="transmembrane region" description="Helical" evidence="10">
    <location>
        <begin position="435"/>
        <end position="456"/>
    </location>
</feature>
<feature type="region of interest" description="Disordered" evidence="9">
    <location>
        <begin position="1"/>
        <end position="148"/>
    </location>
</feature>
<name>A0AAN6JL57_9BASI</name>
<comment type="similarity">
    <text evidence="2">Belongs to the oligopeptide OPT transporter family.</text>
</comment>
<dbReference type="EMBL" id="JAPDMQ010000138">
    <property type="protein sequence ID" value="KAK0533356.1"/>
    <property type="molecule type" value="Genomic_DNA"/>
</dbReference>
<keyword evidence="3" id="KW-0813">Transport</keyword>
<evidence type="ECO:0000256" key="2">
    <source>
        <dbReference type="ARBA" id="ARBA00008807"/>
    </source>
</evidence>
<feature type="compositionally biased region" description="Acidic residues" evidence="9">
    <location>
        <begin position="98"/>
        <end position="113"/>
    </location>
</feature>
<evidence type="ECO:0000256" key="8">
    <source>
        <dbReference type="ARBA" id="ARBA00023136"/>
    </source>
</evidence>
<keyword evidence="8 10" id="KW-0472">Membrane</keyword>
<feature type="transmembrane region" description="Helical" evidence="10">
    <location>
        <begin position="669"/>
        <end position="691"/>
    </location>
</feature>
<evidence type="ECO:0000256" key="9">
    <source>
        <dbReference type="SAM" id="MobiDB-lite"/>
    </source>
</evidence>
<feature type="transmembrane region" description="Helical" evidence="10">
    <location>
        <begin position="559"/>
        <end position="578"/>
    </location>
</feature>
<organism evidence="11 12">
    <name type="scientific">Tilletia horrida</name>
    <dbReference type="NCBI Taxonomy" id="155126"/>
    <lineage>
        <taxon>Eukaryota</taxon>
        <taxon>Fungi</taxon>
        <taxon>Dikarya</taxon>
        <taxon>Basidiomycota</taxon>
        <taxon>Ustilaginomycotina</taxon>
        <taxon>Exobasidiomycetes</taxon>
        <taxon>Tilletiales</taxon>
        <taxon>Tilletiaceae</taxon>
        <taxon>Tilletia</taxon>
    </lineage>
</organism>
<dbReference type="AlphaFoldDB" id="A0AAN6JL57"/>
<feature type="compositionally biased region" description="Low complexity" evidence="9">
    <location>
        <begin position="17"/>
        <end position="45"/>
    </location>
</feature>
<proteinExistence type="inferred from homology"/>
<evidence type="ECO:0000313" key="11">
    <source>
        <dbReference type="EMBL" id="KAK0533356.1"/>
    </source>
</evidence>
<dbReference type="InterPro" id="IPR004813">
    <property type="entry name" value="OPT"/>
</dbReference>
<dbReference type="GO" id="GO:0035673">
    <property type="term" value="F:oligopeptide transmembrane transporter activity"/>
    <property type="evidence" value="ECO:0007669"/>
    <property type="project" value="InterPro"/>
</dbReference>
<gene>
    <name evidence="11" type="ORF">OC842_002988</name>
</gene>
<keyword evidence="12" id="KW-1185">Reference proteome</keyword>
<dbReference type="GO" id="GO:0015031">
    <property type="term" value="P:protein transport"/>
    <property type="evidence" value="ECO:0007669"/>
    <property type="project" value="UniProtKB-KW"/>
</dbReference>
<dbReference type="GO" id="GO:0016020">
    <property type="term" value="C:membrane"/>
    <property type="evidence" value="ECO:0007669"/>
    <property type="project" value="UniProtKB-SubCell"/>
</dbReference>
<dbReference type="InterPro" id="IPR004648">
    <property type="entry name" value="Oligpept_transpt"/>
</dbReference>
<dbReference type="Proteomes" id="UP001176521">
    <property type="component" value="Unassembled WGS sequence"/>
</dbReference>
<accession>A0AAN6JL57</accession>
<evidence type="ECO:0000313" key="12">
    <source>
        <dbReference type="Proteomes" id="UP001176521"/>
    </source>
</evidence>
<dbReference type="NCBIfam" id="TIGR00728">
    <property type="entry name" value="OPT_sfam"/>
    <property type="match status" value="1"/>
</dbReference>
<feature type="transmembrane region" description="Helical" evidence="10">
    <location>
        <begin position="506"/>
        <end position="530"/>
    </location>
</feature>
<feature type="transmembrane region" description="Helical" evidence="10">
    <location>
        <begin position="585"/>
        <end position="605"/>
    </location>
</feature>
<comment type="caution">
    <text evidence="11">The sequence shown here is derived from an EMBL/GenBank/DDBJ whole genome shotgun (WGS) entry which is preliminary data.</text>
</comment>
<feature type="transmembrane region" description="Helical" evidence="10">
    <location>
        <begin position="850"/>
        <end position="877"/>
    </location>
</feature>
<sequence>MAGGYEPIPQRSSLERGALPGRGAAQAAASLTAAGGSGSGSSSKAAKNEDDEEHNIALTPLTPGQGGKGFRTGADAGTSASAAGARAGAGKSAKNKEDEEDEEDDDDDDDLDLPELSYGLEEDSIPLRSAGAGKRTGDGPDELADDNPVRKVVPETDDPSLPSLTFRVFLIGTFLCVLGAAVAQTFFYKSNSPSFSSYFVILVSLPTGRWLARVLPPKIVHVPFFGSFSLNPGPFSIKEHLLIAVLTSSGASSSYASDILNIQELFFHQRMSSIASLTLLITTQVLGFGFAGLAQNALVKPPSMIFPSTLVTTSLFYTLHGAGGDGSAGAPAAISGSAALTMRARLRFFTLIFTATVLYQFFPSLIFPTLSSIAVLCLVDNSKRAFRVMSSGYHGFGILNFSLDWTAIGASGPLYQPWWGTFAFPDAQIDTALNFYSGIGITMYIITPILYFLNFWNYQDYGDRPISAGLFTTNFTKFDVASVLTPENTLDLAKWGEKKPILLTPFFAFTYGISFAILTSMVTHVLLWHWDDMKRAMRSNISEDVHNRLMQAYEPVPKSWYIATVTLSLGASILLVMFSPLQLPVWALLLCVAIALIFLLPVGVIKATSDTSIGLNVITEFVAGYLMPGRPIANVAFKCYGYMTMAQALDLVTDLKLGHYMKVPPKHMFVAQTLGTVIGCVVNYIVLRIVLEPSSGYRKFLDGTEVDPTGQWDGRKVNIFYSASVIWGAVGPAEFFSGKYRSLYYGFLLGAIAPIVPWLLHRYFSARRLRRAGLRQTMQVGKTGLFSSPWRRAWGFIEDFPFDRVAWPIIFHGAGAPPQLPTNIITSGFIAAYLSQSWARRRHPGWHAKYNYVLSAALDAGSSINALIVFLLSITLLKYTPVPHWAGNPVSDSEHCKAGS</sequence>
<evidence type="ECO:0000256" key="3">
    <source>
        <dbReference type="ARBA" id="ARBA00022448"/>
    </source>
</evidence>
<dbReference type="Pfam" id="PF03169">
    <property type="entry name" value="OPT"/>
    <property type="match status" value="1"/>
</dbReference>
<evidence type="ECO:0000256" key="5">
    <source>
        <dbReference type="ARBA" id="ARBA00022856"/>
    </source>
</evidence>
<feature type="transmembrane region" description="Helical" evidence="10">
    <location>
        <begin position="274"/>
        <end position="294"/>
    </location>
</feature>
<evidence type="ECO:0000256" key="4">
    <source>
        <dbReference type="ARBA" id="ARBA00022692"/>
    </source>
</evidence>
<keyword evidence="5" id="KW-0571">Peptide transport</keyword>
<dbReference type="PANTHER" id="PTHR22601">
    <property type="entry name" value="ISP4 LIKE PROTEIN"/>
    <property type="match status" value="1"/>
</dbReference>
<evidence type="ECO:0000256" key="6">
    <source>
        <dbReference type="ARBA" id="ARBA00022927"/>
    </source>
</evidence>
<keyword evidence="6" id="KW-0653">Protein transport</keyword>
<feature type="transmembrane region" description="Helical" evidence="10">
    <location>
        <begin position="743"/>
        <end position="761"/>
    </location>
</feature>
<feature type="transmembrane region" description="Helical" evidence="10">
    <location>
        <begin position="348"/>
        <end position="379"/>
    </location>
</feature>
<evidence type="ECO:0000256" key="1">
    <source>
        <dbReference type="ARBA" id="ARBA00004141"/>
    </source>
</evidence>
<evidence type="ECO:0000256" key="10">
    <source>
        <dbReference type="SAM" id="Phobius"/>
    </source>
</evidence>
<evidence type="ECO:0000256" key="7">
    <source>
        <dbReference type="ARBA" id="ARBA00022989"/>
    </source>
</evidence>
<reference evidence="11" key="1">
    <citation type="journal article" date="2023" name="PhytoFront">
        <title>Draft Genome Resources of Seven Strains of Tilletia horrida, Causal Agent of Kernel Smut of Rice.</title>
        <authorList>
            <person name="Khanal S."/>
            <person name="Antony Babu S."/>
            <person name="Zhou X.G."/>
        </authorList>
    </citation>
    <scope>NUCLEOTIDE SEQUENCE</scope>
    <source>
        <strain evidence="11">TX3</strain>
    </source>
</reference>
<feature type="compositionally biased region" description="Low complexity" evidence="9">
    <location>
        <begin position="71"/>
        <end position="92"/>
    </location>
</feature>
<keyword evidence="4 10" id="KW-0812">Transmembrane</keyword>
<evidence type="ECO:0008006" key="13">
    <source>
        <dbReference type="Google" id="ProtNLM"/>
    </source>
</evidence>
<protein>
    <recommendedName>
        <fullName evidence="13">OPT family small oligopeptide transporter</fullName>
    </recommendedName>
</protein>